<evidence type="ECO:0000313" key="2">
    <source>
        <dbReference type="Proteomes" id="UP001497644"/>
    </source>
</evidence>
<name>A0AAV2NZJ2_9HYME</name>
<organism evidence="1 2">
    <name type="scientific">Lasius platythorax</name>
    <dbReference type="NCBI Taxonomy" id="488582"/>
    <lineage>
        <taxon>Eukaryota</taxon>
        <taxon>Metazoa</taxon>
        <taxon>Ecdysozoa</taxon>
        <taxon>Arthropoda</taxon>
        <taxon>Hexapoda</taxon>
        <taxon>Insecta</taxon>
        <taxon>Pterygota</taxon>
        <taxon>Neoptera</taxon>
        <taxon>Endopterygota</taxon>
        <taxon>Hymenoptera</taxon>
        <taxon>Apocrita</taxon>
        <taxon>Aculeata</taxon>
        <taxon>Formicoidea</taxon>
        <taxon>Formicidae</taxon>
        <taxon>Formicinae</taxon>
        <taxon>Lasius</taxon>
        <taxon>Lasius</taxon>
    </lineage>
</organism>
<keyword evidence="2" id="KW-1185">Reference proteome</keyword>
<gene>
    <name evidence="1" type="ORF">LPLAT_LOCUS11209</name>
</gene>
<evidence type="ECO:0000313" key="1">
    <source>
        <dbReference type="EMBL" id="CAL1685793.1"/>
    </source>
</evidence>
<reference evidence="1" key="1">
    <citation type="submission" date="2024-04" db="EMBL/GenBank/DDBJ databases">
        <authorList>
            <consortium name="Molecular Ecology Group"/>
        </authorList>
    </citation>
    <scope>NUCLEOTIDE SEQUENCE</scope>
</reference>
<dbReference type="EMBL" id="OZ034829">
    <property type="protein sequence ID" value="CAL1685793.1"/>
    <property type="molecule type" value="Genomic_DNA"/>
</dbReference>
<dbReference type="Proteomes" id="UP001497644">
    <property type="component" value="Chromosome 6"/>
</dbReference>
<sequence length="97" mass="10779">MHPWLAGAQYRTTAVVLVYRLISLIGPHCPASTYSTCSSLSMHLVVHSRKKEGGENVRRKEGVRKGISYVHSTVVGARQSVHYLRNICLVIKHNAVP</sequence>
<dbReference type="AlphaFoldDB" id="A0AAV2NZJ2"/>
<accession>A0AAV2NZJ2</accession>
<proteinExistence type="predicted"/>
<protein>
    <recommendedName>
        <fullName evidence="3">Secreted protein</fullName>
    </recommendedName>
</protein>
<evidence type="ECO:0008006" key="3">
    <source>
        <dbReference type="Google" id="ProtNLM"/>
    </source>
</evidence>